<dbReference type="Pfam" id="PF05235">
    <property type="entry name" value="CHAD"/>
    <property type="match status" value="1"/>
</dbReference>
<dbReference type="PANTHER" id="PTHR39339:SF1">
    <property type="entry name" value="CHAD DOMAIN-CONTAINING PROTEIN"/>
    <property type="match status" value="1"/>
</dbReference>
<dbReference type="Proteomes" id="UP000253501">
    <property type="component" value="Unassembled WGS sequence"/>
</dbReference>
<gene>
    <name evidence="2" type="ORF">DDK22_35740</name>
</gene>
<feature type="domain" description="CHAD" evidence="1">
    <location>
        <begin position="68"/>
        <end position="328"/>
    </location>
</feature>
<protein>
    <submittedName>
        <fullName evidence="2">CHAD domain-containing protein</fullName>
    </submittedName>
</protein>
<sequence length="328" mass="36342">MSGHCITGMCALQREGAGLSTIHAPFTPRRGGPACCRLHWKHLRPACAPDRMQPAMIADAHPPKLRSKTRPAAAFAVLAQASLARMEASLAQLLHRDEAEDLHALRVAVRHARAVLWALGPSLPRQERARWKHDLRMLAHATSDVRDWDVFLAETIAPACKLEPDDTVLSAIADTARERRDTARQTMLSALAGYRDWPLPALHRDLAHLAHLAGRALSDGGRLGPLARKRVRRGRKRLRALAKAARRGDPRAVHEQRIAGKRLRYVIEAFAPVLPSRYSKDLHRKLVKRQAKLGRFVDGIVARRLLADCLQAQAMPDEAPPRPLPGAS</sequence>
<dbReference type="PROSITE" id="PS51708">
    <property type="entry name" value="CHAD"/>
    <property type="match status" value="1"/>
</dbReference>
<comment type="caution">
    <text evidence="2">The sequence shown here is derived from an EMBL/GenBank/DDBJ whole genome shotgun (WGS) entry which is preliminary data.</text>
</comment>
<dbReference type="AlphaFoldDB" id="A0A367P7E7"/>
<dbReference type="Gene3D" id="1.40.20.10">
    <property type="entry name" value="CHAD domain"/>
    <property type="match status" value="1"/>
</dbReference>
<dbReference type="InterPro" id="IPR007899">
    <property type="entry name" value="CHAD_dom"/>
</dbReference>
<name>A0A367P7E7_CUPNE</name>
<dbReference type="EMBL" id="QDHA01000129">
    <property type="protein sequence ID" value="RCJ03742.1"/>
    <property type="molecule type" value="Genomic_DNA"/>
</dbReference>
<dbReference type="PANTHER" id="PTHR39339">
    <property type="entry name" value="SLR1444 PROTEIN"/>
    <property type="match status" value="1"/>
</dbReference>
<dbReference type="InterPro" id="IPR038186">
    <property type="entry name" value="CHAD_dom_sf"/>
</dbReference>
<evidence type="ECO:0000313" key="3">
    <source>
        <dbReference type="Proteomes" id="UP000253501"/>
    </source>
</evidence>
<evidence type="ECO:0000313" key="2">
    <source>
        <dbReference type="EMBL" id="RCJ03742.1"/>
    </source>
</evidence>
<reference evidence="2 3" key="1">
    <citation type="submission" date="2018-04" db="EMBL/GenBank/DDBJ databases">
        <title>Cupriavidus necator CR12 genome sequencing and assembly.</title>
        <authorList>
            <person name="Ben Fekih I."/>
            <person name="Mazhar H.S."/>
            <person name="Bello S.K."/>
            <person name="Rensing C."/>
        </authorList>
    </citation>
    <scope>NUCLEOTIDE SEQUENCE [LARGE SCALE GENOMIC DNA]</scope>
    <source>
        <strain evidence="2 3">CR12</strain>
    </source>
</reference>
<accession>A0A367P7E7</accession>
<organism evidence="2 3">
    <name type="scientific">Cupriavidus necator</name>
    <name type="common">Alcaligenes eutrophus</name>
    <name type="synonym">Ralstonia eutropha</name>
    <dbReference type="NCBI Taxonomy" id="106590"/>
    <lineage>
        <taxon>Bacteria</taxon>
        <taxon>Pseudomonadati</taxon>
        <taxon>Pseudomonadota</taxon>
        <taxon>Betaproteobacteria</taxon>
        <taxon>Burkholderiales</taxon>
        <taxon>Burkholderiaceae</taxon>
        <taxon>Cupriavidus</taxon>
    </lineage>
</organism>
<proteinExistence type="predicted"/>
<dbReference type="SMART" id="SM00880">
    <property type="entry name" value="CHAD"/>
    <property type="match status" value="1"/>
</dbReference>
<evidence type="ECO:0000259" key="1">
    <source>
        <dbReference type="PROSITE" id="PS51708"/>
    </source>
</evidence>